<evidence type="ECO:0000313" key="4">
    <source>
        <dbReference type="EMBL" id="KAK4194042.1"/>
    </source>
</evidence>
<comment type="caution">
    <text evidence="4">The sequence shown here is derived from an EMBL/GenBank/DDBJ whole genome shotgun (WGS) entry which is preliminary data.</text>
</comment>
<dbReference type="SUPFAM" id="SSF51735">
    <property type="entry name" value="NAD(P)-binding Rossmann-fold domains"/>
    <property type="match status" value="1"/>
</dbReference>
<gene>
    <name evidence="4" type="ORF">QBC40DRAFT_322231</name>
</gene>
<comment type="similarity">
    <text evidence="1">Belongs to the short-chain dehydrogenases/reductases (SDR) family.</text>
</comment>
<dbReference type="GO" id="GO:0005737">
    <property type="term" value="C:cytoplasm"/>
    <property type="evidence" value="ECO:0007669"/>
    <property type="project" value="TreeGrafter"/>
</dbReference>
<feature type="region of interest" description="Disordered" evidence="3">
    <location>
        <begin position="468"/>
        <end position="509"/>
    </location>
</feature>
<protein>
    <submittedName>
        <fullName evidence="4">3-oxoacyl-reductase 4</fullName>
    </submittedName>
</protein>
<evidence type="ECO:0000313" key="5">
    <source>
        <dbReference type="Proteomes" id="UP001303160"/>
    </source>
</evidence>
<feature type="coiled-coil region" evidence="2">
    <location>
        <begin position="334"/>
        <end position="361"/>
    </location>
</feature>
<dbReference type="PANTHER" id="PTHR43544">
    <property type="entry name" value="SHORT-CHAIN DEHYDROGENASE/REDUCTASE"/>
    <property type="match status" value="1"/>
</dbReference>
<evidence type="ECO:0000256" key="1">
    <source>
        <dbReference type="ARBA" id="ARBA00006484"/>
    </source>
</evidence>
<dbReference type="AlphaFoldDB" id="A0AAN6X8I3"/>
<reference evidence="4" key="1">
    <citation type="journal article" date="2023" name="Mol. Phylogenet. Evol.">
        <title>Genome-scale phylogeny and comparative genomics of the fungal order Sordariales.</title>
        <authorList>
            <person name="Hensen N."/>
            <person name="Bonometti L."/>
            <person name="Westerberg I."/>
            <person name="Brannstrom I.O."/>
            <person name="Guillou S."/>
            <person name="Cros-Aarteil S."/>
            <person name="Calhoun S."/>
            <person name="Haridas S."/>
            <person name="Kuo A."/>
            <person name="Mondo S."/>
            <person name="Pangilinan J."/>
            <person name="Riley R."/>
            <person name="LaButti K."/>
            <person name="Andreopoulos B."/>
            <person name="Lipzen A."/>
            <person name="Chen C."/>
            <person name="Yan M."/>
            <person name="Daum C."/>
            <person name="Ng V."/>
            <person name="Clum A."/>
            <person name="Steindorff A."/>
            <person name="Ohm R.A."/>
            <person name="Martin F."/>
            <person name="Silar P."/>
            <person name="Natvig D.O."/>
            <person name="Lalanne C."/>
            <person name="Gautier V."/>
            <person name="Ament-Velasquez S.L."/>
            <person name="Kruys A."/>
            <person name="Hutchinson M.I."/>
            <person name="Powell A.J."/>
            <person name="Barry K."/>
            <person name="Miller A.N."/>
            <person name="Grigoriev I.V."/>
            <person name="Debuchy R."/>
            <person name="Gladieux P."/>
            <person name="Hiltunen Thoren M."/>
            <person name="Johannesson H."/>
        </authorList>
    </citation>
    <scope>NUCLEOTIDE SEQUENCE</scope>
    <source>
        <strain evidence="4">CBS 315.58</strain>
    </source>
</reference>
<dbReference type="InterPro" id="IPR051468">
    <property type="entry name" value="Fungal_SecMetab_SDRs"/>
</dbReference>
<dbReference type="Gene3D" id="3.40.50.720">
    <property type="entry name" value="NAD(P)-binding Rossmann-like Domain"/>
    <property type="match status" value="1"/>
</dbReference>
<sequence>MASTWDDFVIRQDAQALAQHMLKDAALLDDGGSPSPLAMHLPPPHTPKALEIATHLTSSVALDIELKRFMYGKILARLRKASREGQCYQEPPLPPDGYLLVSDLSAIALPSKPRLKNRILFESFSQPTEEEVKTTLRVLHHLQLATSGEPADSIDQVAKLVESHFEQSQSEFKNASHCSWSEDAKRYLKCRPPTRPRVCYICRYLLHDPHPVYKSMCRPCGVFNYAGSALSLPQSLQLSKKTALVTGARVNLGYHVALRLLRCGTLVMATTRYPNNAALRYSQEPDFEEWKDRLKVIGADFRTARDAFALVKAVKSALDDWGALSLTILVNNAAQTLTDSVKKEERAVAQENREMESATSTNIIFQSAGHASYQARVRGGVLPLSLSEDHKPVFALQEAAAQQHSIVLPDNVKDDGRTELAEPYFKSSWVQSLSEIPYEDVVSAHSVNAFVPLILCRELLPLMGSAMHITSSSPPQNSYRREPEQKSRTGQSKRERLGQPTRVGIDDVTHRGKGRKPLGYIVNVSSREGVFENETAHAVKNGAHVHTNMTKAAINMITQTEAATAWKMRSVVMNTVDPGYMSAAPEMDGVCDGERPLLWEDGAGRVLWPVAIGEVEGTPVWGRFLKHYGAVDVDSDLQR</sequence>
<organism evidence="4 5">
    <name type="scientific">Triangularia verruculosa</name>
    <dbReference type="NCBI Taxonomy" id="2587418"/>
    <lineage>
        <taxon>Eukaryota</taxon>
        <taxon>Fungi</taxon>
        <taxon>Dikarya</taxon>
        <taxon>Ascomycota</taxon>
        <taxon>Pezizomycotina</taxon>
        <taxon>Sordariomycetes</taxon>
        <taxon>Sordariomycetidae</taxon>
        <taxon>Sordariales</taxon>
        <taxon>Podosporaceae</taxon>
        <taxon>Triangularia</taxon>
    </lineage>
</organism>
<name>A0AAN6X8I3_9PEZI</name>
<dbReference type="GO" id="GO:0016491">
    <property type="term" value="F:oxidoreductase activity"/>
    <property type="evidence" value="ECO:0007669"/>
    <property type="project" value="TreeGrafter"/>
</dbReference>
<dbReference type="EMBL" id="MU864124">
    <property type="protein sequence ID" value="KAK4194042.1"/>
    <property type="molecule type" value="Genomic_DNA"/>
</dbReference>
<proteinExistence type="inferred from homology"/>
<dbReference type="InterPro" id="IPR002347">
    <property type="entry name" value="SDR_fam"/>
</dbReference>
<keyword evidence="2" id="KW-0175">Coiled coil</keyword>
<feature type="compositionally biased region" description="Polar residues" evidence="3">
    <location>
        <begin position="468"/>
        <end position="478"/>
    </location>
</feature>
<accession>A0AAN6X8I3</accession>
<dbReference type="PANTHER" id="PTHR43544:SF2">
    <property type="entry name" value="OXIDOREDUCTASE"/>
    <property type="match status" value="1"/>
</dbReference>
<dbReference type="Pfam" id="PF00106">
    <property type="entry name" value="adh_short"/>
    <property type="match status" value="1"/>
</dbReference>
<evidence type="ECO:0000256" key="2">
    <source>
        <dbReference type="SAM" id="Coils"/>
    </source>
</evidence>
<reference evidence="4" key="2">
    <citation type="submission" date="2023-05" db="EMBL/GenBank/DDBJ databases">
        <authorList>
            <consortium name="Lawrence Berkeley National Laboratory"/>
            <person name="Steindorff A."/>
            <person name="Hensen N."/>
            <person name="Bonometti L."/>
            <person name="Westerberg I."/>
            <person name="Brannstrom I.O."/>
            <person name="Guillou S."/>
            <person name="Cros-Aarteil S."/>
            <person name="Calhoun S."/>
            <person name="Haridas S."/>
            <person name="Kuo A."/>
            <person name="Mondo S."/>
            <person name="Pangilinan J."/>
            <person name="Riley R."/>
            <person name="Labutti K."/>
            <person name="Andreopoulos B."/>
            <person name="Lipzen A."/>
            <person name="Chen C."/>
            <person name="Yanf M."/>
            <person name="Daum C."/>
            <person name="Ng V."/>
            <person name="Clum A."/>
            <person name="Ohm R."/>
            <person name="Martin F."/>
            <person name="Silar P."/>
            <person name="Natvig D."/>
            <person name="Lalanne C."/>
            <person name="Gautier V."/>
            <person name="Ament-Velasquez S.L."/>
            <person name="Kruys A."/>
            <person name="Hutchinson M.I."/>
            <person name="Powell A.J."/>
            <person name="Barry K."/>
            <person name="Miller A.N."/>
            <person name="Grigoriev I.V."/>
            <person name="Debuchy R."/>
            <person name="Gladieux P."/>
            <person name="Thoren M.H."/>
            <person name="Johannesson H."/>
        </authorList>
    </citation>
    <scope>NUCLEOTIDE SEQUENCE</scope>
    <source>
        <strain evidence="4">CBS 315.58</strain>
    </source>
</reference>
<feature type="compositionally biased region" description="Basic and acidic residues" evidence="3">
    <location>
        <begin position="479"/>
        <end position="497"/>
    </location>
</feature>
<dbReference type="Proteomes" id="UP001303160">
    <property type="component" value="Unassembled WGS sequence"/>
</dbReference>
<keyword evidence="5" id="KW-1185">Reference proteome</keyword>
<evidence type="ECO:0000256" key="3">
    <source>
        <dbReference type="SAM" id="MobiDB-lite"/>
    </source>
</evidence>
<dbReference type="InterPro" id="IPR036291">
    <property type="entry name" value="NAD(P)-bd_dom_sf"/>
</dbReference>